<protein>
    <submittedName>
        <fullName evidence="11">Iron ABC transporter ATP-binding protein</fullName>
    </submittedName>
</protein>
<evidence type="ECO:0000256" key="4">
    <source>
        <dbReference type="ARBA" id="ARBA00022496"/>
    </source>
</evidence>
<dbReference type="InterPro" id="IPR003593">
    <property type="entry name" value="AAA+_ATPase"/>
</dbReference>
<evidence type="ECO:0000256" key="1">
    <source>
        <dbReference type="ARBA" id="ARBA00004202"/>
    </source>
</evidence>
<name>A0A1U9K8S2_9BACL</name>
<dbReference type="FunFam" id="3.40.50.300:FF:000134">
    <property type="entry name" value="Iron-enterobactin ABC transporter ATP-binding protein"/>
    <property type="match status" value="1"/>
</dbReference>
<keyword evidence="8" id="KW-0406">Ion transport</keyword>
<feature type="domain" description="ABC transporter" evidence="10">
    <location>
        <begin position="4"/>
        <end position="240"/>
    </location>
</feature>
<dbReference type="CDD" id="cd03214">
    <property type="entry name" value="ABC_Iron-Siderophores_B12_Hemin"/>
    <property type="match status" value="1"/>
</dbReference>
<dbReference type="InterPro" id="IPR017871">
    <property type="entry name" value="ABC_transporter-like_CS"/>
</dbReference>
<keyword evidence="9" id="KW-0472">Membrane</keyword>
<keyword evidence="6 11" id="KW-0067">ATP-binding</keyword>
<dbReference type="PANTHER" id="PTHR42771">
    <property type="entry name" value="IRON(3+)-HYDROXAMATE IMPORT ATP-BINDING PROTEIN FHUC"/>
    <property type="match status" value="1"/>
</dbReference>
<evidence type="ECO:0000256" key="6">
    <source>
        <dbReference type="ARBA" id="ARBA00022840"/>
    </source>
</evidence>
<evidence type="ECO:0000313" key="12">
    <source>
        <dbReference type="Proteomes" id="UP000188603"/>
    </source>
</evidence>
<dbReference type="PROSITE" id="PS00211">
    <property type="entry name" value="ABC_TRANSPORTER_1"/>
    <property type="match status" value="1"/>
</dbReference>
<evidence type="ECO:0000256" key="3">
    <source>
        <dbReference type="ARBA" id="ARBA00022475"/>
    </source>
</evidence>
<keyword evidence="2" id="KW-0813">Transport</keyword>
<keyword evidence="5" id="KW-0547">Nucleotide-binding</keyword>
<dbReference type="GO" id="GO:0016887">
    <property type="term" value="F:ATP hydrolysis activity"/>
    <property type="evidence" value="ECO:0007669"/>
    <property type="project" value="InterPro"/>
</dbReference>
<evidence type="ECO:0000256" key="5">
    <source>
        <dbReference type="ARBA" id="ARBA00022741"/>
    </source>
</evidence>
<organism evidence="11 12">
    <name type="scientific">Novibacillus thermophilus</name>
    <dbReference type="NCBI Taxonomy" id="1471761"/>
    <lineage>
        <taxon>Bacteria</taxon>
        <taxon>Bacillati</taxon>
        <taxon>Bacillota</taxon>
        <taxon>Bacilli</taxon>
        <taxon>Bacillales</taxon>
        <taxon>Thermoactinomycetaceae</taxon>
        <taxon>Novibacillus</taxon>
    </lineage>
</organism>
<dbReference type="KEGG" id="ntr:B0W44_12290"/>
<evidence type="ECO:0000256" key="2">
    <source>
        <dbReference type="ARBA" id="ARBA00022448"/>
    </source>
</evidence>
<dbReference type="Proteomes" id="UP000188603">
    <property type="component" value="Chromosome"/>
</dbReference>
<evidence type="ECO:0000256" key="9">
    <source>
        <dbReference type="ARBA" id="ARBA00023136"/>
    </source>
</evidence>
<reference evidence="11 12" key="1">
    <citation type="journal article" date="2015" name="Int. J. Syst. Evol. Microbiol.">
        <title>Novibacillus thermophilus gen. nov., sp. nov., a Gram-staining-negative and moderately thermophilic member of the family Thermoactinomycetaceae.</title>
        <authorList>
            <person name="Yang G."/>
            <person name="Chen J."/>
            <person name="Zhou S."/>
        </authorList>
    </citation>
    <scope>NUCLEOTIDE SEQUENCE [LARGE SCALE GENOMIC DNA]</scope>
    <source>
        <strain evidence="11 12">SG-1</strain>
    </source>
</reference>
<keyword evidence="4" id="KW-0410">Iron transport</keyword>
<evidence type="ECO:0000313" key="11">
    <source>
        <dbReference type="EMBL" id="AQS56421.1"/>
    </source>
</evidence>
<dbReference type="RefSeq" id="WP_077720285.1">
    <property type="nucleotide sequence ID" value="NZ_CP019699.1"/>
</dbReference>
<dbReference type="InterPro" id="IPR051535">
    <property type="entry name" value="Siderophore_ABC-ATPase"/>
</dbReference>
<dbReference type="EMBL" id="CP019699">
    <property type="protein sequence ID" value="AQS56421.1"/>
    <property type="molecule type" value="Genomic_DNA"/>
</dbReference>
<accession>A0A1U9K8S2</accession>
<keyword evidence="7" id="KW-0408">Iron</keyword>
<evidence type="ECO:0000256" key="7">
    <source>
        <dbReference type="ARBA" id="ARBA00023004"/>
    </source>
</evidence>
<dbReference type="GO" id="GO:0005886">
    <property type="term" value="C:plasma membrane"/>
    <property type="evidence" value="ECO:0007669"/>
    <property type="project" value="UniProtKB-SubCell"/>
</dbReference>
<dbReference type="AlphaFoldDB" id="A0A1U9K8S2"/>
<dbReference type="STRING" id="1471761.B0W44_12290"/>
<dbReference type="SUPFAM" id="SSF52540">
    <property type="entry name" value="P-loop containing nucleoside triphosphate hydrolases"/>
    <property type="match status" value="1"/>
</dbReference>
<dbReference type="InterPro" id="IPR027417">
    <property type="entry name" value="P-loop_NTPase"/>
</dbReference>
<evidence type="ECO:0000259" key="10">
    <source>
        <dbReference type="PROSITE" id="PS50893"/>
    </source>
</evidence>
<dbReference type="Gene3D" id="3.40.50.300">
    <property type="entry name" value="P-loop containing nucleotide triphosphate hydrolases"/>
    <property type="match status" value="1"/>
</dbReference>
<dbReference type="PROSITE" id="PS50893">
    <property type="entry name" value="ABC_TRANSPORTER_2"/>
    <property type="match status" value="1"/>
</dbReference>
<dbReference type="InterPro" id="IPR003439">
    <property type="entry name" value="ABC_transporter-like_ATP-bd"/>
</dbReference>
<dbReference type="PANTHER" id="PTHR42771:SF4">
    <property type="entry name" value="IRON(3+)-HYDROXAMATE IMPORT ATP-BINDING PROTEIN FHUC"/>
    <property type="match status" value="1"/>
</dbReference>
<dbReference type="SMART" id="SM00382">
    <property type="entry name" value="AAA"/>
    <property type="match status" value="1"/>
</dbReference>
<proteinExistence type="predicted"/>
<sequence length="274" mass="30322">MTALVLEEVTVKYQHRTVIDKLNWQVETGKIYSVIGPNGCGKSTLLKTIAGHLKPDRGEVLLDGKSIGSYSRRHLAKCVAMLQQSQDKLPEMTVRALVGYGRFPHKPMWGANRKEDEEIVEWAMAQTGTLPFAERKLSALSGGERQRVWIAMTLAQKTNLLLLDEPTTYLDVSHQWEIMELIADINRKYGITIVMVLHDINHAAACSDEIMVMSAGRMYASGTPEQVITEEMLGDVFGVKGLVERDTDSGRLNCLIRGLLGTANLPAGKTVKAT</sequence>
<evidence type="ECO:0000256" key="8">
    <source>
        <dbReference type="ARBA" id="ARBA00023065"/>
    </source>
</evidence>
<dbReference type="OrthoDB" id="9787851at2"/>
<keyword evidence="12" id="KW-1185">Reference proteome</keyword>
<comment type="subcellular location">
    <subcellularLocation>
        <location evidence="1">Cell membrane</location>
        <topology evidence="1">Peripheral membrane protein</topology>
    </subcellularLocation>
</comment>
<dbReference type="Pfam" id="PF00005">
    <property type="entry name" value="ABC_tran"/>
    <property type="match status" value="1"/>
</dbReference>
<gene>
    <name evidence="11" type="ORF">B0W44_12290</name>
</gene>
<dbReference type="GO" id="GO:0005524">
    <property type="term" value="F:ATP binding"/>
    <property type="evidence" value="ECO:0007669"/>
    <property type="project" value="UniProtKB-KW"/>
</dbReference>
<dbReference type="GO" id="GO:0006826">
    <property type="term" value="P:iron ion transport"/>
    <property type="evidence" value="ECO:0007669"/>
    <property type="project" value="UniProtKB-KW"/>
</dbReference>
<keyword evidence="3" id="KW-1003">Cell membrane</keyword>